<dbReference type="NCBIfam" id="TIGR01256">
    <property type="entry name" value="modA"/>
    <property type="match status" value="1"/>
</dbReference>
<dbReference type="CDD" id="cd13537">
    <property type="entry name" value="PBP2_YvgL_like"/>
    <property type="match status" value="1"/>
</dbReference>
<reference evidence="7" key="1">
    <citation type="submission" date="2018-02" db="EMBL/GenBank/DDBJ databases">
        <authorList>
            <person name="Moore K."/>
            <person name="Momper L."/>
        </authorList>
    </citation>
    <scope>NUCLEOTIDE SEQUENCE [LARGE SCALE GENOMIC DNA]</scope>
    <source>
        <strain evidence="7">ULC18</strain>
    </source>
</reference>
<sequence length="264" mass="28807">MKRQRFLVLMTLLVLAFGASFGVRLFNSPTAIAQANTQLIVSAAASLTDALKELAPLYRQAHSNVSVRYNFASSGALQQQIENGAPADVFISAAEKQMDALQQKSLLVSDTRRNLLTNRLVLVVPTRASGITNLKSLTDLRVKRIAIGDPRSVPAGQYAEEALTKAGVWKQLKSKYVLASNVRQVLQFVEAGNVDAGLVYLTDAKTTNKVKIAQTIPANLHSPIVYPIAVLKNSRNQTVSRNFVQFLLSNSAKKVFTKYGFTVS</sequence>
<feature type="binding site" evidence="5">
    <location>
        <position position="200"/>
    </location>
    <ligand>
        <name>molybdate</name>
        <dbReference type="ChEBI" id="CHEBI:36264"/>
    </ligand>
</feature>
<dbReference type="GO" id="GO:0030973">
    <property type="term" value="F:molybdate ion binding"/>
    <property type="evidence" value="ECO:0007669"/>
    <property type="project" value="TreeGrafter"/>
</dbReference>
<evidence type="ECO:0000256" key="4">
    <source>
        <dbReference type="ARBA" id="ARBA00022729"/>
    </source>
</evidence>
<evidence type="ECO:0000256" key="3">
    <source>
        <dbReference type="ARBA" id="ARBA00022723"/>
    </source>
</evidence>
<dbReference type="GO" id="GO:0046872">
    <property type="term" value="F:metal ion binding"/>
    <property type="evidence" value="ECO:0007669"/>
    <property type="project" value="UniProtKB-KW"/>
</dbReference>
<feature type="binding site" evidence="5">
    <location>
        <position position="74"/>
    </location>
    <ligand>
        <name>molybdate</name>
        <dbReference type="ChEBI" id="CHEBI:36264"/>
    </ligand>
</feature>
<evidence type="ECO:0000256" key="5">
    <source>
        <dbReference type="PIRSR" id="PIRSR004846-1"/>
    </source>
</evidence>
<keyword evidence="2 5" id="KW-0500">Molybdenum</keyword>
<feature type="binding site" evidence="5">
    <location>
        <position position="182"/>
    </location>
    <ligand>
        <name>molybdate</name>
        <dbReference type="ChEBI" id="CHEBI:36264"/>
    </ligand>
</feature>
<dbReference type="InterPro" id="IPR005950">
    <property type="entry name" value="ModA"/>
</dbReference>
<keyword evidence="4" id="KW-0732">Signal</keyword>
<dbReference type="OrthoDB" id="9785015at2"/>
<dbReference type="PIRSF" id="PIRSF004846">
    <property type="entry name" value="ModA"/>
    <property type="match status" value="1"/>
</dbReference>
<evidence type="ECO:0000313" key="7">
    <source>
        <dbReference type="Proteomes" id="UP000239576"/>
    </source>
</evidence>
<dbReference type="AlphaFoldDB" id="A0A2T1DTU5"/>
<feature type="binding site" evidence="5">
    <location>
        <position position="155"/>
    </location>
    <ligand>
        <name>molybdate</name>
        <dbReference type="ChEBI" id="CHEBI:36264"/>
    </ligand>
</feature>
<dbReference type="Proteomes" id="UP000239576">
    <property type="component" value="Unassembled WGS sequence"/>
</dbReference>
<gene>
    <name evidence="6" type="primary">modA</name>
    <name evidence="6" type="ORF">C7B82_30150</name>
</gene>
<evidence type="ECO:0000313" key="6">
    <source>
        <dbReference type="EMBL" id="PSB23794.1"/>
    </source>
</evidence>
<comment type="caution">
    <text evidence="6">The sequence shown here is derived from an EMBL/GenBank/DDBJ whole genome shotgun (WGS) entry which is preliminary data.</text>
</comment>
<dbReference type="InterPro" id="IPR041879">
    <property type="entry name" value="YvgL-like_PBP2"/>
</dbReference>
<dbReference type="PANTHER" id="PTHR30632">
    <property type="entry name" value="MOLYBDATE-BINDING PERIPLASMIC PROTEIN"/>
    <property type="match status" value="1"/>
</dbReference>
<organism evidence="6 7">
    <name type="scientific">Stenomitos frigidus ULC18</name>
    <dbReference type="NCBI Taxonomy" id="2107698"/>
    <lineage>
        <taxon>Bacteria</taxon>
        <taxon>Bacillati</taxon>
        <taxon>Cyanobacteriota</taxon>
        <taxon>Cyanophyceae</taxon>
        <taxon>Leptolyngbyales</taxon>
        <taxon>Leptolyngbyaceae</taxon>
        <taxon>Stenomitos</taxon>
    </lineage>
</organism>
<dbReference type="SUPFAM" id="SSF53850">
    <property type="entry name" value="Periplasmic binding protein-like II"/>
    <property type="match status" value="1"/>
</dbReference>
<dbReference type="GO" id="GO:0015689">
    <property type="term" value="P:molybdate ion transport"/>
    <property type="evidence" value="ECO:0007669"/>
    <property type="project" value="InterPro"/>
</dbReference>
<keyword evidence="7" id="KW-1185">Reference proteome</keyword>
<protein>
    <submittedName>
        <fullName evidence="6">Molybdate ABC transporter substrate-binding protein</fullName>
    </submittedName>
</protein>
<feature type="binding site" evidence="5">
    <location>
        <position position="46"/>
    </location>
    <ligand>
        <name>molybdate</name>
        <dbReference type="ChEBI" id="CHEBI:36264"/>
    </ligand>
</feature>
<evidence type="ECO:0000256" key="2">
    <source>
        <dbReference type="ARBA" id="ARBA00022505"/>
    </source>
</evidence>
<keyword evidence="3 5" id="KW-0479">Metal-binding</keyword>
<comment type="similarity">
    <text evidence="1">Belongs to the bacterial solute-binding protein ModA family.</text>
</comment>
<name>A0A2T1DTU5_9CYAN</name>
<dbReference type="InterPro" id="IPR050682">
    <property type="entry name" value="ModA/WtpA"/>
</dbReference>
<proteinExistence type="inferred from homology"/>
<dbReference type="Pfam" id="PF13531">
    <property type="entry name" value="SBP_bac_11"/>
    <property type="match status" value="1"/>
</dbReference>
<accession>A0A2T1DTU5</accession>
<dbReference type="Gene3D" id="3.40.190.10">
    <property type="entry name" value="Periplasmic binding protein-like II"/>
    <property type="match status" value="2"/>
</dbReference>
<dbReference type="EMBL" id="PVWK01000159">
    <property type="protein sequence ID" value="PSB23794.1"/>
    <property type="molecule type" value="Genomic_DNA"/>
</dbReference>
<dbReference type="PANTHER" id="PTHR30632:SF0">
    <property type="entry name" value="SULFATE-BINDING PROTEIN"/>
    <property type="match status" value="1"/>
</dbReference>
<dbReference type="GO" id="GO:1901359">
    <property type="term" value="F:tungstate binding"/>
    <property type="evidence" value="ECO:0007669"/>
    <property type="project" value="UniProtKB-ARBA"/>
</dbReference>
<reference evidence="6 7" key="2">
    <citation type="submission" date="2018-03" db="EMBL/GenBank/DDBJ databases">
        <title>The ancient ancestry and fast evolution of plastids.</title>
        <authorList>
            <person name="Moore K.R."/>
            <person name="Magnabosco C."/>
            <person name="Momper L."/>
            <person name="Gold D.A."/>
            <person name="Bosak T."/>
            <person name="Fournier G.P."/>
        </authorList>
    </citation>
    <scope>NUCLEOTIDE SEQUENCE [LARGE SCALE GENOMIC DNA]</scope>
    <source>
        <strain evidence="6 7">ULC18</strain>
    </source>
</reference>
<dbReference type="FunFam" id="3.40.190.10:FF:000035">
    <property type="entry name" value="Molybdate ABC transporter substrate-binding protein"/>
    <property type="match status" value="1"/>
</dbReference>
<evidence type="ECO:0000256" key="1">
    <source>
        <dbReference type="ARBA" id="ARBA00009175"/>
    </source>
</evidence>